<organism evidence="1 2">
    <name type="scientific">Flavobacterium pectinovorum</name>
    <dbReference type="NCBI Taxonomy" id="29533"/>
    <lineage>
        <taxon>Bacteria</taxon>
        <taxon>Pseudomonadati</taxon>
        <taxon>Bacteroidota</taxon>
        <taxon>Flavobacteriia</taxon>
        <taxon>Flavobacteriales</taxon>
        <taxon>Flavobacteriaceae</taxon>
        <taxon>Flavobacterium</taxon>
    </lineage>
</organism>
<keyword evidence="2" id="KW-1185">Reference proteome</keyword>
<name>A0A502F188_9FLAO</name>
<dbReference type="Proteomes" id="UP000319700">
    <property type="component" value="Unassembled WGS sequence"/>
</dbReference>
<reference evidence="1 2" key="1">
    <citation type="journal article" date="2019" name="Environ. Microbiol.">
        <title>Species interactions and distinct microbial communities in high Arctic permafrost affected cryosols are associated with the CH4 and CO2 gas fluxes.</title>
        <authorList>
            <person name="Altshuler I."/>
            <person name="Hamel J."/>
            <person name="Turney S."/>
            <person name="Magnuson E."/>
            <person name="Levesque R."/>
            <person name="Greer C."/>
            <person name="Whyte L.G."/>
        </authorList>
    </citation>
    <scope>NUCLEOTIDE SEQUENCE [LARGE SCALE GENOMIC DNA]</scope>
    <source>
        <strain evidence="1 2">42</strain>
    </source>
</reference>
<proteinExistence type="predicted"/>
<protein>
    <submittedName>
        <fullName evidence="1">Uncharacterized protein</fullName>
    </submittedName>
</protein>
<sequence length="68" mass="7912">MWQKSKKRTIACFGNEFHRKVSKGFAQGSQKFYVLCDKIVTDFVLQSTQILPQKCKVYQPRISRISAN</sequence>
<dbReference type="EMBL" id="RCZH01000004">
    <property type="protein sequence ID" value="TPG42201.1"/>
    <property type="molecule type" value="Genomic_DNA"/>
</dbReference>
<accession>A0A502F188</accession>
<dbReference type="AlphaFoldDB" id="A0A502F188"/>
<evidence type="ECO:0000313" key="2">
    <source>
        <dbReference type="Proteomes" id="UP000319700"/>
    </source>
</evidence>
<gene>
    <name evidence="1" type="ORF">EAH81_07745</name>
</gene>
<evidence type="ECO:0000313" key="1">
    <source>
        <dbReference type="EMBL" id="TPG42201.1"/>
    </source>
</evidence>
<comment type="caution">
    <text evidence="1">The sequence shown here is derived from an EMBL/GenBank/DDBJ whole genome shotgun (WGS) entry which is preliminary data.</text>
</comment>